<keyword evidence="1" id="KW-0812">Transmembrane</keyword>
<organism evidence="2 3">
    <name type="scientific">Providencia alcalifaciens</name>
    <dbReference type="NCBI Taxonomy" id="126385"/>
    <lineage>
        <taxon>Bacteria</taxon>
        <taxon>Pseudomonadati</taxon>
        <taxon>Pseudomonadota</taxon>
        <taxon>Gammaproteobacteria</taxon>
        <taxon>Enterobacterales</taxon>
        <taxon>Morganellaceae</taxon>
        <taxon>Providencia</taxon>
    </lineage>
</organism>
<evidence type="ECO:0000313" key="2">
    <source>
        <dbReference type="EMBL" id="TCT35565.1"/>
    </source>
</evidence>
<dbReference type="EMBL" id="SMAS01000003">
    <property type="protein sequence ID" value="TCT35565.1"/>
    <property type="molecule type" value="Genomic_DNA"/>
</dbReference>
<dbReference type="AlphaFoldDB" id="A0A4R3NRH4"/>
<feature type="transmembrane region" description="Helical" evidence="1">
    <location>
        <begin position="116"/>
        <end position="136"/>
    </location>
</feature>
<feature type="transmembrane region" description="Helical" evidence="1">
    <location>
        <begin position="12"/>
        <end position="37"/>
    </location>
</feature>
<evidence type="ECO:0000256" key="1">
    <source>
        <dbReference type="SAM" id="Phobius"/>
    </source>
</evidence>
<keyword evidence="1" id="KW-1133">Transmembrane helix</keyword>
<dbReference type="Proteomes" id="UP000295055">
    <property type="component" value="Unassembled WGS sequence"/>
</dbReference>
<sequence length="137" mass="15938">MSSLMDKNRGDVIVVFTASWRYFAVGAILALLGQFALLLHDSISPFSLAVSVGLFFASQYFIFRLWLDHHFFRLIYRQGDTQAFDNALGLLFPQSSRNPNRENRSMESRWEGTRKLFQRASYCVVLLWGWLLFSLIF</sequence>
<dbReference type="RefSeq" id="WP_132495842.1">
    <property type="nucleotide sequence ID" value="NZ_SMAS01000003.1"/>
</dbReference>
<gene>
    <name evidence="2" type="ORF">EC835_10318</name>
</gene>
<name>A0A4R3NRH4_9GAMM</name>
<proteinExistence type="predicted"/>
<reference evidence="2 3" key="1">
    <citation type="submission" date="2019-03" db="EMBL/GenBank/DDBJ databases">
        <title>Genomic analyses of the natural microbiome of Caenorhabditis elegans.</title>
        <authorList>
            <person name="Samuel B."/>
        </authorList>
    </citation>
    <scope>NUCLEOTIDE SEQUENCE [LARGE SCALE GENOMIC DNA]</scope>
    <source>
        <strain evidence="2 3">JUb102</strain>
    </source>
</reference>
<evidence type="ECO:0000313" key="3">
    <source>
        <dbReference type="Proteomes" id="UP000295055"/>
    </source>
</evidence>
<dbReference type="OrthoDB" id="6485698at2"/>
<keyword evidence="1" id="KW-0472">Membrane</keyword>
<evidence type="ECO:0008006" key="4">
    <source>
        <dbReference type="Google" id="ProtNLM"/>
    </source>
</evidence>
<accession>A0A4R3NRH4</accession>
<comment type="caution">
    <text evidence="2">The sequence shown here is derived from an EMBL/GenBank/DDBJ whole genome shotgun (WGS) entry which is preliminary data.</text>
</comment>
<feature type="transmembrane region" description="Helical" evidence="1">
    <location>
        <begin position="43"/>
        <end position="67"/>
    </location>
</feature>
<protein>
    <recommendedName>
        <fullName evidence="4">DUF3899 domain-containing protein</fullName>
    </recommendedName>
</protein>